<dbReference type="AlphaFoldDB" id="A0A285CRS0"/>
<dbReference type="SUPFAM" id="SSF69279">
    <property type="entry name" value="Phage tail proteins"/>
    <property type="match status" value="1"/>
</dbReference>
<keyword evidence="2" id="KW-1185">Reference proteome</keyword>
<dbReference type="OrthoDB" id="262740at2"/>
<reference evidence="2" key="1">
    <citation type="submission" date="2017-08" db="EMBL/GenBank/DDBJ databases">
        <authorList>
            <person name="Varghese N."/>
            <person name="Submissions S."/>
        </authorList>
    </citation>
    <scope>NUCLEOTIDE SEQUENCE [LARGE SCALE GENOMIC DNA]</scope>
    <source>
        <strain evidence="2">JA234</strain>
    </source>
</reference>
<dbReference type="EMBL" id="OAOQ01000005">
    <property type="protein sequence ID" value="SNX70241.1"/>
    <property type="molecule type" value="Genomic_DNA"/>
</dbReference>
<evidence type="ECO:0000313" key="2">
    <source>
        <dbReference type="Proteomes" id="UP000219467"/>
    </source>
</evidence>
<protein>
    <submittedName>
        <fullName evidence="1">Phage protein D</fullName>
    </submittedName>
</protein>
<evidence type="ECO:0000313" key="1">
    <source>
        <dbReference type="EMBL" id="SNX70241.1"/>
    </source>
</evidence>
<accession>A0A285CRS0</accession>
<dbReference type="Proteomes" id="UP000219467">
    <property type="component" value="Unassembled WGS sequence"/>
</dbReference>
<name>A0A285CRS0_9RHOB</name>
<dbReference type="RefSeq" id="WP_097030233.1">
    <property type="nucleotide sequence ID" value="NZ_OAOQ01000005.1"/>
</dbReference>
<organism evidence="1 2">
    <name type="scientific">Cereibacter ovatus</name>
    <dbReference type="NCBI Taxonomy" id="439529"/>
    <lineage>
        <taxon>Bacteria</taxon>
        <taxon>Pseudomonadati</taxon>
        <taxon>Pseudomonadota</taxon>
        <taxon>Alphaproteobacteria</taxon>
        <taxon>Rhodobacterales</taxon>
        <taxon>Paracoccaceae</taxon>
        <taxon>Cereibacter</taxon>
    </lineage>
</organism>
<gene>
    <name evidence="1" type="ORF">SAMN05878503_105150</name>
</gene>
<sequence>MATPRVSIEVDGQRLPDAALARLDALDLTEGDDRTARLALRFRLAQGADGTYGLLDDGTFDPGAAIRLTLAAPGGTDQVVFAGHLSHLRPHFEDPEANSWLEVLAACPAMLLAAEERVASYPDMGDSGAAEEIAGRYGLRIEADSTAARFAEDDMLLIQRADDWAFLRHLAARNGFVTYFEPDPTSGETVCHFHPRRGDEPPQADLTVLREAANLIWIDFEIAHDRPAGRRGAAIDAVAKRLVRAGGEPQEDPMGEALFATQAAEGLVRAGATGAVRLLRGALPRDEAINAQADGQGARDRMVVEARGELDPALYRGLLRAHRPVLVKGVGDRLSGSYYVTEVRTEMAAGTLKQRFTARSNALGRRGAEPFGQSAEAEAPT</sequence>
<proteinExistence type="predicted"/>